<protein>
    <recommendedName>
        <fullName evidence="4">Lipoprotein</fullName>
    </recommendedName>
</protein>
<proteinExistence type="predicted"/>
<evidence type="ECO:0008006" key="4">
    <source>
        <dbReference type="Google" id="ProtNLM"/>
    </source>
</evidence>
<name>A0A917RTH1_9NOCA</name>
<comment type="caution">
    <text evidence="2">The sequence shown here is derived from an EMBL/GenBank/DDBJ whole genome shotgun (WGS) entry which is preliminary data.</text>
</comment>
<keyword evidence="1" id="KW-0732">Signal</keyword>
<dbReference type="Proteomes" id="UP000638263">
    <property type="component" value="Unassembled WGS sequence"/>
</dbReference>
<feature type="signal peptide" evidence="1">
    <location>
        <begin position="1"/>
        <end position="22"/>
    </location>
</feature>
<sequence length="392" mass="41470">MSRSTRATGGTAVTVTMLLATACGSDTVPIPEMQSVAPDAVGAVVVGPETLPFGIDTDRTMVFTFDDHGNALGRIDGTAAYSSRVLSWNRGFTTATAYAVVTATPAGTHSVPIDENMVEGASIDPATGRAMFWFNTGRPDGPEVAYRNNYVITGPGSSPVVGSVPGMMLTGSYCGAAGYGLVVGFDDLTSGAPSVRHRLYELPGVGGEAVVRGEWDYPVDFRAVSRTNACSADGRTLYNLYGTTDARRTATAESGLMLVRIDTTTGAHTETTVDIGHHPASTRTNTLTMVDERLYWISSDGAVLSLPLDRESEARQEWILPANGDSHSVTVTNTTVSHIDHSATPTYTEYGLLTGQRTRDPIELPWLNAIINSPTESGKSHYAVTGIAGLLK</sequence>
<evidence type="ECO:0000313" key="2">
    <source>
        <dbReference type="EMBL" id="GGL26656.1"/>
    </source>
</evidence>
<accession>A0A917RTH1</accession>
<dbReference type="PROSITE" id="PS51257">
    <property type="entry name" value="PROKAR_LIPOPROTEIN"/>
    <property type="match status" value="1"/>
</dbReference>
<dbReference type="EMBL" id="BMMH01000010">
    <property type="protein sequence ID" value="GGL26656.1"/>
    <property type="molecule type" value="Genomic_DNA"/>
</dbReference>
<reference evidence="2" key="1">
    <citation type="journal article" date="2014" name="Int. J. Syst. Evol. Microbiol.">
        <title>Complete genome sequence of Corynebacterium casei LMG S-19264T (=DSM 44701T), isolated from a smear-ripened cheese.</title>
        <authorList>
            <consortium name="US DOE Joint Genome Institute (JGI-PGF)"/>
            <person name="Walter F."/>
            <person name="Albersmeier A."/>
            <person name="Kalinowski J."/>
            <person name="Ruckert C."/>
        </authorList>
    </citation>
    <scope>NUCLEOTIDE SEQUENCE</scope>
    <source>
        <strain evidence="2">CGMCC 4.3508</strain>
    </source>
</reference>
<gene>
    <name evidence="2" type="ORF">GCM10011588_46810</name>
</gene>
<dbReference type="AlphaFoldDB" id="A0A917RTH1"/>
<feature type="chain" id="PRO_5039708266" description="Lipoprotein" evidence="1">
    <location>
        <begin position="23"/>
        <end position="392"/>
    </location>
</feature>
<keyword evidence="3" id="KW-1185">Reference proteome</keyword>
<organism evidence="2 3">
    <name type="scientific">Nocardia jinanensis</name>
    <dbReference type="NCBI Taxonomy" id="382504"/>
    <lineage>
        <taxon>Bacteria</taxon>
        <taxon>Bacillati</taxon>
        <taxon>Actinomycetota</taxon>
        <taxon>Actinomycetes</taxon>
        <taxon>Mycobacteriales</taxon>
        <taxon>Nocardiaceae</taxon>
        <taxon>Nocardia</taxon>
    </lineage>
</organism>
<evidence type="ECO:0000313" key="3">
    <source>
        <dbReference type="Proteomes" id="UP000638263"/>
    </source>
</evidence>
<evidence type="ECO:0000256" key="1">
    <source>
        <dbReference type="SAM" id="SignalP"/>
    </source>
</evidence>
<reference evidence="2" key="2">
    <citation type="submission" date="2020-09" db="EMBL/GenBank/DDBJ databases">
        <authorList>
            <person name="Sun Q."/>
            <person name="Zhou Y."/>
        </authorList>
    </citation>
    <scope>NUCLEOTIDE SEQUENCE</scope>
    <source>
        <strain evidence="2">CGMCC 4.3508</strain>
    </source>
</reference>
<dbReference type="RefSeq" id="WP_062999079.1">
    <property type="nucleotide sequence ID" value="NZ_BMMH01000010.1"/>
</dbReference>